<protein>
    <submittedName>
        <fullName evidence="2">Uncharacterized protein</fullName>
    </submittedName>
</protein>
<comment type="caution">
    <text evidence="2">The sequence shown here is derived from an EMBL/GenBank/DDBJ whole genome shotgun (WGS) entry which is preliminary data.</text>
</comment>
<gene>
    <name evidence="2" type="ORF">VP01_2018g2</name>
</gene>
<sequence>MIQAKKTPTLPSTTAPVLLEIPSPFLQTVAMSSQELPYTPGALTNPGGSTSKDSSLTGPSTLPTVPWPDEQSTAELVQLLLAAQHETHELIVDSLLIQSPFFCTSFSLVQLPQTLCSMINFKREVVSTFDLAEAVAFGLIITLKAKVHNFQLLLVSPFKYFCFEQHIVAFNENLPRWAPIRSKVSTSTSQNAAARLSAKDDLWRLCASNIFRPRKQEQK</sequence>
<accession>A0A0L6VBB0</accession>
<dbReference type="VEuPathDB" id="FungiDB:VP01_2018g2"/>
<evidence type="ECO:0000313" key="3">
    <source>
        <dbReference type="Proteomes" id="UP000037035"/>
    </source>
</evidence>
<dbReference type="AlphaFoldDB" id="A0A0L6VBB0"/>
<feature type="region of interest" description="Disordered" evidence="1">
    <location>
        <begin position="37"/>
        <end position="67"/>
    </location>
</feature>
<keyword evidence="3" id="KW-1185">Reference proteome</keyword>
<proteinExistence type="predicted"/>
<dbReference type="Proteomes" id="UP000037035">
    <property type="component" value="Unassembled WGS sequence"/>
</dbReference>
<feature type="compositionally biased region" description="Polar residues" evidence="1">
    <location>
        <begin position="46"/>
        <end position="63"/>
    </location>
</feature>
<evidence type="ECO:0000256" key="1">
    <source>
        <dbReference type="SAM" id="MobiDB-lite"/>
    </source>
</evidence>
<evidence type="ECO:0000313" key="2">
    <source>
        <dbReference type="EMBL" id="KNZ58004.1"/>
    </source>
</evidence>
<name>A0A0L6VBB0_9BASI</name>
<reference evidence="2 3" key="1">
    <citation type="submission" date="2015-08" db="EMBL/GenBank/DDBJ databases">
        <title>Next Generation Sequencing and Analysis of the Genome of Puccinia sorghi L Schw, the Causal Agent of Maize Common Rust.</title>
        <authorList>
            <person name="Rochi L."/>
            <person name="Burguener G."/>
            <person name="Darino M."/>
            <person name="Turjanski A."/>
            <person name="Kreff E."/>
            <person name="Dieguez M.J."/>
            <person name="Sacco F."/>
        </authorList>
    </citation>
    <scope>NUCLEOTIDE SEQUENCE [LARGE SCALE GENOMIC DNA]</scope>
    <source>
        <strain evidence="2 3">RO10H11247</strain>
    </source>
</reference>
<dbReference type="EMBL" id="LAVV01006858">
    <property type="protein sequence ID" value="KNZ58004.1"/>
    <property type="molecule type" value="Genomic_DNA"/>
</dbReference>
<organism evidence="2 3">
    <name type="scientific">Puccinia sorghi</name>
    <dbReference type="NCBI Taxonomy" id="27349"/>
    <lineage>
        <taxon>Eukaryota</taxon>
        <taxon>Fungi</taxon>
        <taxon>Dikarya</taxon>
        <taxon>Basidiomycota</taxon>
        <taxon>Pucciniomycotina</taxon>
        <taxon>Pucciniomycetes</taxon>
        <taxon>Pucciniales</taxon>
        <taxon>Pucciniaceae</taxon>
        <taxon>Puccinia</taxon>
    </lineage>
</organism>